<keyword evidence="2 3" id="KW-0040">ANK repeat</keyword>
<dbReference type="Pfam" id="PF05076">
    <property type="entry name" value="SUFU"/>
    <property type="match status" value="1"/>
</dbReference>
<organism evidence="5 6">
    <name type="scientific">Metabacillus fastidiosus</name>
    <dbReference type="NCBI Taxonomy" id="1458"/>
    <lineage>
        <taxon>Bacteria</taxon>
        <taxon>Bacillati</taxon>
        <taxon>Bacillota</taxon>
        <taxon>Bacilli</taxon>
        <taxon>Bacillales</taxon>
        <taxon>Bacillaceae</taxon>
        <taxon>Metabacillus</taxon>
    </lineage>
</organism>
<feature type="repeat" description="ANK" evidence="3">
    <location>
        <begin position="72"/>
        <end position="104"/>
    </location>
</feature>
<dbReference type="RefSeq" id="WP_066227441.1">
    <property type="nucleotide sequence ID" value="NZ_JARTFQ010000005.1"/>
</dbReference>
<dbReference type="SMART" id="SM00248">
    <property type="entry name" value="ANK"/>
    <property type="match status" value="4"/>
</dbReference>
<evidence type="ECO:0000256" key="2">
    <source>
        <dbReference type="ARBA" id="ARBA00023043"/>
    </source>
</evidence>
<evidence type="ECO:0000256" key="3">
    <source>
        <dbReference type="PROSITE-ProRule" id="PRU00023"/>
    </source>
</evidence>
<comment type="caution">
    <text evidence="5">The sequence shown here is derived from an EMBL/GenBank/DDBJ whole genome shotgun (WGS) entry which is preliminary data.</text>
</comment>
<dbReference type="GeneID" id="301140489"/>
<dbReference type="EMBL" id="JARTFS010000012">
    <property type="protein sequence ID" value="MED4402572.1"/>
    <property type="molecule type" value="Genomic_DNA"/>
</dbReference>
<evidence type="ECO:0000259" key="4">
    <source>
        <dbReference type="Pfam" id="PF05076"/>
    </source>
</evidence>
<feature type="repeat" description="ANK" evidence="3">
    <location>
        <begin position="104"/>
        <end position="136"/>
    </location>
</feature>
<dbReference type="PROSITE" id="PS50297">
    <property type="entry name" value="ANK_REP_REGION"/>
    <property type="match status" value="3"/>
</dbReference>
<reference evidence="5 6" key="1">
    <citation type="submission" date="2023-03" db="EMBL/GenBank/DDBJ databases">
        <title>Bacillus Genome Sequencing.</title>
        <authorList>
            <person name="Dunlap C."/>
        </authorList>
    </citation>
    <scope>NUCLEOTIDE SEQUENCE [LARGE SCALE GENOMIC DNA]</scope>
    <source>
        <strain evidence="5 6">NRS-1717</strain>
    </source>
</reference>
<dbReference type="Pfam" id="PF00023">
    <property type="entry name" value="Ank"/>
    <property type="match status" value="1"/>
</dbReference>
<evidence type="ECO:0000313" key="6">
    <source>
        <dbReference type="Proteomes" id="UP001342826"/>
    </source>
</evidence>
<dbReference type="PANTHER" id="PTHR24171">
    <property type="entry name" value="ANKYRIN REPEAT DOMAIN-CONTAINING PROTEIN 39-RELATED"/>
    <property type="match status" value="1"/>
</dbReference>
<dbReference type="PROSITE" id="PS50088">
    <property type="entry name" value="ANK_REPEAT"/>
    <property type="match status" value="3"/>
</dbReference>
<evidence type="ECO:0000256" key="1">
    <source>
        <dbReference type="ARBA" id="ARBA00022737"/>
    </source>
</evidence>
<dbReference type="InterPro" id="IPR020941">
    <property type="entry name" value="SUFU-like_domain"/>
</dbReference>
<dbReference type="InterPro" id="IPR002110">
    <property type="entry name" value="Ankyrin_rpt"/>
</dbReference>
<accession>A0ABU6P1M8</accession>
<dbReference type="InterPro" id="IPR036770">
    <property type="entry name" value="Ankyrin_rpt-contain_sf"/>
</dbReference>
<feature type="domain" description="Suppressor of fused-like" evidence="4">
    <location>
        <begin position="214"/>
        <end position="374"/>
    </location>
</feature>
<feature type="repeat" description="ANK" evidence="3">
    <location>
        <begin position="41"/>
        <end position="70"/>
    </location>
</feature>
<keyword evidence="6" id="KW-1185">Reference proteome</keyword>
<dbReference type="Pfam" id="PF12796">
    <property type="entry name" value="Ank_2"/>
    <property type="match status" value="1"/>
</dbReference>
<protein>
    <submittedName>
        <fullName evidence="5">Suppressor of fused domain protein</fullName>
    </submittedName>
</protein>
<gene>
    <name evidence="5" type="ORF">P9271_14740</name>
</gene>
<sequence length="380" mass="42912">MENIQLAKEIRTAIKQNNVERVVELISSDMELLNKVTVFGTFLHVTAKHGKLEIVKRLIDLGADINKRGGTFGGGAINVAASAGHIEIVRYLLSRGAEMDVSEPERNPLFGAILDGHIDIVKLLIENGIDIHVRYTGESMKNMNALAFAQERGHLEIANLLQSYKEEEDNDSVEKEENRNTMQNDQNEILDYITEHYGPIHQTISEIIPGSKVAVDIQVILPSKEHDFITLVTTGMSDAAMDETENRRGFKYAELVLKLPANWPISKEEMTNNDHYWPLKWLRIVAHIPHIYDGWLDAGVILPNGEPPQPFASNTALSSILISESEEMESLIDFYTLIPIYEEERMLALEKGHDYLIEKFDECGIKGVLDIKRRNTGLKR</sequence>
<name>A0ABU6P1M8_9BACI</name>
<dbReference type="SUPFAM" id="SSF48403">
    <property type="entry name" value="Ankyrin repeat"/>
    <property type="match status" value="1"/>
</dbReference>
<keyword evidence="1" id="KW-0677">Repeat</keyword>
<evidence type="ECO:0000313" key="5">
    <source>
        <dbReference type="EMBL" id="MED4402572.1"/>
    </source>
</evidence>
<dbReference type="Proteomes" id="UP001342826">
    <property type="component" value="Unassembled WGS sequence"/>
</dbReference>
<proteinExistence type="predicted"/>
<dbReference type="Gene3D" id="1.25.40.20">
    <property type="entry name" value="Ankyrin repeat-containing domain"/>
    <property type="match status" value="1"/>
</dbReference>